<evidence type="ECO:0000313" key="8">
    <source>
        <dbReference type="Proteomes" id="UP000183924"/>
    </source>
</evidence>
<feature type="transmembrane region" description="Helical" evidence="6">
    <location>
        <begin position="89"/>
        <end position="108"/>
    </location>
</feature>
<dbReference type="GO" id="GO:0016020">
    <property type="term" value="C:membrane"/>
    <property type="evidence" value="ECO:0007669"/>
    <property type="project" value="UniProtKB-SubCell"/>
</dbReference>
<feature type="transmembrane region" description="Helical" evidence="6">
    <location>
        <begin position="188"/>
        <end position="208"/>
    </location>
</feature>
<feature type="transmembrane region" description="Helical" evidence="6">
    <location>
        <begin position="12"/>
        <end position="35"/>
    </location>
</feature>
<keyword evidence="4 6" id="KW-1133">Transmembrane helix</keyword>
<keyword evidence="3 6" id="KW-0812">Transmembrane</keyword>
<reference evidence="7 8" key="1">
    <citation type="submission" date="2016-03" db="EMBL/GenBank/DDBJ databases">
        <title>Comparative genomics of Rickettsiella.</title>
        <authorList>
            <person name="Chandler C."/>
            <person name="Wang Y."/>
        </authorList>
    </citation>
    <scope>NUCLEOTIDE SEQUENCE [LARGE SCALE GENOMIC DNA]</scope>
    <source>
        <strain evidence="7 8">RCFS May 2013</strain>
    </source>
</reference>
<dbReference type="PANTHER" id="PTHR30238">
    <property type="entry name" value="MEMBRANE BOUND PREDICTED REDOX MODULATOR"/>
    <property type="match status" value="1"/>
</dbReference>
<comment type="caution">
    <text evidence="7">The sequence shown here is derived from an EMBL/GenBank/DDBJ whole genome shotgun (WGS) entry which is preliminary data.</text>
</comment>
<dbReference type="InterPro" id="IPR005496">
    <property type="entry name" value="Integral_membrane_TerC"/>
</dbReference>
<dbReference type="Proteomes" id="UP000183924">
    <property type="component" value="Unassembled WGS sequence"/>
</dbReference>
<dbReference type="STRING" id="1225476.A1D18_01025"/>
<dbReference type="AlphaFoldDB" id="A0A1J8P9P5"/>
<accession>A0A1J8P9P5</accession>
<evidence type="ECO:0000256" key="2">
    <source>
        <dbReference type="ARBA" id="ARBA00007511"/>
    </source>
</evidence>
<gene>
    <name evidence="7" type="ORF">A1D18_01025</name>
</gene>
<feature type="transmembrane region" description="Helical" evidence="6">
    <location>
        <begin position="155"/>
        <end position="176"/>
    </location>
</feature>
<name>A0A1J8P9P5_9COXI</name>
<organism evidence="7 8">
    <name type="scientific">Candidatus Rickettsiella isopodorum</name>
    <dbReference type="NCBI Taxonomy" id="1225476"/>
    <lineage>
        <taxon>Bacteria</taxon>
        <taxon>Pseudomonadati</taxon>
        <taxon>Pseudomonadota</taxon>
        <taxon>Gammaproteobacteria</taxon>
        <taxon>Legionellales</taxon>
        <taxon>Coxiellaceae</taxon>
        <taxon>Rickettsiella</taxon>
    </lineage>
</organism>
<protein>
    <recommendedName>
        <fullName evidence="9">TerC family protein</fullName>
    </recommendedName>
</protein>
<evidence type="ECO:0000256" key="6">
    <source>
        <dbReference type="SAM" id="Phobius"/>
    </source>
</evidence>
<evidence type="ECO:0000256" key="3">
    <source>
        <dbReference type="ARBA" id="ARBA00022692"/>
    </source>
</evidence>
<dbReference type="PANTHER" id="PTHR30238:SF4">
    <property type="entry name" value="SLL1022 PROTEIN"/>
    <property type="match status" value="1"/>
</dbReference>
<comment type="subcellular location">
    <subcellularLocation>
        <location evidence="1">Membrane</location>
        <topology evidence="1">Multi-pass membrane protein</topology>
    </subcellularLocation>
</comment>
<dbReference type="OrthoDB" id="9805314at2"/>
<dbReference type="EMBL" id="LUKY01000029">
    <property type="protein sequence ID" value="OIZ95747.1"/>
    <property type="molecule type" value="Genomic_DNA"/>
</dbReference>
<comment type="similarity">
    <text evidence="2">Belongs to the TerC family.</text>
</comment>
<keyword evidence="5 6" id="KW-0472">Membrane</keyword>
<evidence type="ECO:0008006" key="9">
    <source>
        <dbReference type="Google" id="ProtNLM"/>
    </source>
</evidence>
<evidence type="ECO:0000256" key="4">
    <source>
        <dbReference type="ARBA" id="ARBA00022989"/>
    </source>
</evidence>
<sequence length="242" mass="27056">MFELFFSAEAWISLLTLTALEIILGIDNLVFISIVTNRLPKTQQHSARQFGLLLACLTRLLLLATLAWITKFTQPLFTLVGHVFSGRDLILIVGGLFLLAKGTSELHFNVTITAENKSSLHRYSRFSMVIIQIMLLDIIFSLDSVITAVGMAQEFIIMALAIIIAIVLMIWASGPISHFISTYPNLKILGLSFLLLIGLVLVADGFGLHVPRAYLYFAIAFSVFVEWLNILASRWRQKKNSN</sequence>
<feature type="transmembrane region" description="Helical" evidence="6">
    <location>
        <begin position="129"/>
        <end position="149"/>
    </location>
</feature>
<evidence type="ECO:0000313" key="7">
    <source>
        <dbReference type="EMBL" id="OIZ95747.1"/>
    </source>
</evidence>
<feature type="transmembrane region" description="Helical" evidence="6">
    <location>
        <begin position="47"/>
        <end position="69"/>
    </location>
</feature>
<dbReference type="Pfam" id="PF03741">
    <property type="entry name" value="TerC"/>
    <property type="match status" value="1"/>
</dbReference>
<feature type="transmembrane region" description="Helical" evidence="6">
    <location>
        <begin position="214"/>
        <end position="232"/>
    </location>
</feature>
<proteinExistence type="inferred from homology"/>
<evidence type="ECO:0000256" key="1">
    <source>
        <dbReference type="ARBA" id="ARBA00004141"/>
    </source>
</evidence>
<keyword evidence="8" id="KW-1185">Reference proteome</keyword>
<evidence type="ECO:0000256" key="5">
    <source>
        <dbReference type="ARBA" id="ARBA00023136"/>
    </source>
</evidence>
<dbReference type="RefSeq" id="WP_071661969.1">
    <property type="nucleotide sequence ID" value="NZ_LUKY01000029.1"/>
</dbReference>